<dbReference type="VEuPathDB" id="FungiDB:FUN_024577"/>
<dbReference type="Proteomes" id="UP000232688">
    <property type="component" value="Unassembled WGS sequence"/>
</dbReference>
<dbReference type="VEuPathDB" id="FungiDB:RhiirFUN_004039"/>
<sequence length="566" mass="65260">MFKPLFNKLKIINNDSIAVNSIKVNNNHDDCYKPKDSELWCKECVPHCIIKGWTSGNNDVDEFIKDTIYNAKLSYTGYPLFLEWVSFDRFENIKKIGEGGFAKVYSATWIDGKAEYKRQNDGNWKKRGPKPIKVALKKLNESQNISTDYLNEVKTLWSIYFNDSKYYLKFYGMAKDTKTKEFMMIIELANQGNLRYVLSSNFNNIFWNKKLKVLINMLYDLKNLHKLGYCHKDFHSGNILQSDKYSYISDFGLSGPPNEQKSDDKICGVLPYIAPEVLNGEPYTLFSDIYSFGVIMIELSSGKPPFYNRKHDISLVLEICNGVKPGFGKGTPEIYKKLAYKCMSVIPNQRPTADELYNILEFWHNAFMDNNQYEVKFGYEGKEIKAVFSEADKEIPNISTTYEKNPDAIYTSREFTFSNLPKPMNPSIITLYLDENNKDCQDSMLINLEESVIQFSDNERSYTYDIIKEVNYPPATYLNYTKSQKAFRIPDNYEVELILRKPKTGQQEKSSSNAAGLISTIFDQVAAKDCHSDDNLIEFDARSCSFCLSVDKENIEEIKLKARTAV</sequence>
<reference evidence="2 3" key="2">
    <citation type="submission" date="2017-10" db="EMBL/GenBank/DDBJ databases">
        <title>Genome analyses suggest a sexual origin of heterokaryosis in a supposedly ancient asexual fungus.</title>
        <authorList>
            <person name="Corradi N."/>
            <person name="Sedzielewska K."/>
            <person name="Noel J."/>
            <person name="Charron P."/>
            <person name="Farinelli L."/>
            <person name="Marton T."/>
            <person name="Kruger M."/>
            <person name="Pelin A."/>
            <person name="Brachmann A."/>
            <person name="Corradi N."/>
        </authorList>
    </citation>
    <scope>NUCLEOTIDE SEQUENCE [LARGE SCALE GENOMIC DNA]</scope>
    <source>
        <strain evidence="2 3">A1</strain>
    </source>
</reference>
<dbReference type="AlphaFoldDB" id="A0A2N0R641"/>
<dbReference type="InterPro" id="IPR051681">
    <property type="entry name" value="Ser/Thr_Kinases-Pseudokinases"/>
</dbReference>
<dbReference type="VEuPathDB" id="FungiDB:RhiirA1_470502"/>
<evidence type="ECO:0000313" key="2">
    <source>
        <dbReference type="EMBL" id="PKC58753.1"/>
    </source>
</evidence>
<dbReference type="InterPro" id="IPR000719">
    <property type="entry name" value="Prot_kinase_dom"/>
</dbReference>
<dbReference type="VEuPathDB" id="FungiDB:FUN_024677"/>
<dbReference type="EMBL" id="LLXH01001474">
    <property type="protein sequence ID" value="PKC58753.1"/>
    <property type="molecule type" value="Genomic_DNA"/>
</dbReference>
<evidence type="ECO:0000259" key="1">
    <source>
        <dbReference type="PROSITE" id="PS50011"/>
    </source>
</evidence>
<dbReference type="PROSITE" id="PS50011">
    <property type="entry name" value="PROTEIN_KINASE_DOM"/>
    <property type="match status" value="1"/>
</dbReference>
<dbReference type="PANTHER" id="PTHR44329">
    <property type="entry name" value="SERINE/THREONINE-PROTEIN KINASE TNNI3K-RELATED"/>
    <property type="match status" value="1"/>
</dbReference>
<dbReference type="InterPro" id="IPR011009">
    <property type="entry name" value="Kinase-like_dom_sf"/>
</dbReference>
<reference evidence="2 3" key="1">
    <citation type="submission" date="2017-10" db="EMBL/GenBank/DDBJ databases">
        <title>Extensive intraspecific genome diversity in a model arbuscular mycorrhizal fungus.</title>
        <authorList>
            <person name="Chen E.C.H."/>
            <person name="Morin E."/>
            <person name="Baudet D."/>
            <person name="Noel J."/>
            <person name="Ndikumana S."/>
            <person name="Charron P."/>
            <person name="St-Onge C."/>
            <person name="Giorgi J."/>
            <person name="Grigoriev I.V."/>
            <person name="Roux C."/>
            <person name="Martin F.M."/>
            <person name="Corradi N."/>
        </authorList>
    </citation>
    <scope>NUCLEOTIDE SEQUENCE [LARGE SCALE GENOMIC DNA]</scope>
    <source>
        <strain evidence="2 3">A1</strain>
    </source>
</reference>
<dbReference type="InterPro" id="IPR001245">
    <property type="entry name" value="Ser-Thr/Tyr_kinase_cat_dom"/>
</dbReference>
<evidence type="ECO:0000313" key="3">
    <source>
        <dbReference type="Proteomes" id="UP000232688"/>
    </source>
</evidence>
<proteinExistence type="predicted"/>
<feature type="domain" description="Protein kinase" evidence="1">
    <location>
        <begin position="90"/>
        <end position="367"/>
    </location>
</feature>
<keyword evidence="2" id="KW-0418">Kinase</keyword>
<organism evidence="2 3">
    <name type="scientific">Rhizophagus irregularis</name>
    <dbReference type="NCBI Taxonomy" id="588596"/>
    <lineage>
        <taxon>Eukaryota</taxon>
        <taxon>Fungi</taxon>
        <taxon>Fungi incertae sedis</taxon>
        <taxon>Mucoromycota</taxon>
        <taxon>Glomeromycotina</taxon>
        <taxon>Glomeromycetes</taxon>
        <taxon>Glomerales</taxon>
        <taxon>Glomeraceae</taxon>
        <taxon>Rhizophagus</taxon>
    </lineage>
</organism>
<protein>
    <submittedName>
        <fullName evidence="2">Kinase-like protein</fullName>
    </submittedName>
</protein>
<accession>A0A2N0R641</accession>
<keyword evidence="2" id="KW-0808">Transferase</keyword>
<name>A0A2N0R641_9GLOM</name>
<dbReference type="GO" id="GO:0004674">
    <property type="term" value="F:protein serine/threonine kinase activity"/>
    <property type="evidence" value="ECO:0007669"/>
    <property type="project" value="TreeGrafter"/>
</dbReference>
<dbReference type="Pfam" id="PF07714">
    <property type="entry name" value="PK_Tyr_Ser-Thr"/>
    <property type="match status" value="1"/>
</dbReference>
<dbReference type="SUPFAM" id="SSF56112">
    <property type="entry name" value="Protein kinase-like (PK-like)"/>
    <property type="match status" value="1"/>
</dbReference>
<dbReference type="Gene3D" id="1.10.510.10">
    <property type="entry name" value="Transferase(Phosphotransferase) domain 1"/>
    <property type="match status" value="1"/>
</dbReference>
<dbReference type="GO" id="GO:0005524">
    <property type="term" value="F:ATP binding"/>
    <property type="evidence" value="ECO:0007669"/>
    <property type="project" value="InterPro"/>
</dbReference>
<comment type="caution">
    <text evidence="2">The sequence shown here is derived from an EMBL/GenBank/DDBJ whole genome shotgun (WGS) entry which is preliminary data.</text>
</comment>
<gene>
    <name evidence="2" type="ORF">RhiirA1_470502</name>
</gene>